<keyword evidence="1" id="KW-0812">Transmembrane</keyword>
<accession>A0ABT7CR00</accession>
<feature type="transmembrane region" description="Helical" evidence="1">
    <location>
        <begin position="105"/>
        <end position="130"/>
    </location>
</feature>
<keyword evidence="1" id="KW-1133">Transmembrane helix</keyword>
<reference evidence="2 3" key="1">
    <citation type="submission" date="2023-05" db="EMBL/GenBank/DDBJ databases">
        <authorList>
            <person name="Zhang X."/>
        </authorList>
    </citation>
    <scope>NUCLEOTIDE SEQUENCE [LARGE SCALE GENOMIC DNA]</scope>
    <source>
        <strain evidence="2 3">DM2B3-1</strain>
    </source>
</reference>
<keyword evidence="1" id="KW-0472">Membrane</keyword>
<dbReference type="RefSeq" id="WP_314000765.1">
    <property type="nucleotide sequence ID" value="NZ_JASJOT010000020.1"/>
</dbReference>
<feature type="transmembrane region" description="Helical" evidence="1">
    <location>
        <begin position="76"/>
        <end position="99"/>
    </location>
</feature>
<evidence type="ECO:0000256" key="1">
    <source>
        <dbReference type="SAM" id="Phobius"/>
    </source>
</evidence>
<evidence type="ECO:0000313" key="3">
    <source>
        <dbReference type="Proteomes" id="UP001228581"/>
    </source>
</evidence>
<name>A0ABT7CR00_9BACT</name>
<comment type="caution">
    <text evidence="2">The sequence shown here is derived from an EMBL/GenBank/DDBJ whole genome shotgun (WGS) entry which is preliminary data.</text>
</comment>
<keyword evidence="3" id="KW-1185">Reference proteome</keyword>
<organism evidence="2 3">
    <name type="scientific">Xanthocytophaga flava</name>
    <dbReference type="NCBI Taxonomy" id="3048013"/>
    <lineage>
        <taxon>Bacteria</taxon>
        <taxon>Pseudomonadati</taxon>
        <taxon>Bacteroidota</taxon>
        <taxon>Cytophagia</taxon>
        <taxon>Cytophagales</taxon>
        <taxon>Rhodocytophagaceae</taxon>
        <taxon>Xanthocytophaga</taxon>
    </lineage>
</organism>
<evidence type="ECO:0000313" key="2">
    <source>
        <dbReference type="EMBL" id="MDJ1496170.1"/>
    </source>
</evidence>
<sequence>MMTEHLSEEEIQQYALNSTDCGETVKVHVRACEHCRQKVENYQLLFMAIKAQPPATFDFDLAESVLEKLPQPRKSLGNVLVSFILGLAILGMGCLLYFFRGQLASLFSGIASLAIYLILIASLAILGFLCMDKYMRFVKQTKKLNYY</sequence>
<gene>
    <name evidence="2" type="ORF">QNI19_24750</name>
</gene>
<dbReference type="InterPro" id="IPR041916">
    <property type="entry name" value="Anti_sigma_zinc_sf"/>
</dbReference>
<dbReference type="Proteomes" id="UP001228581">
    <property type="component" value="Unassembled WGS sequence"/>
</dbReference>
<proteinExistence type="predicted"/>
<protein>
    <recommendedName>
        <fullName evidence="4">Zinc-finger domain-containing protein</fullName>
    </recommendedName>
</protein>
<dbReference type="EMBL" id="JASJOT010000020">
    <property type="protein sequence ID" value="MDJ1496170.1"/>
    <property type="molecule type" value="Genomic_DNA"/>
</dbReference>
<evidence type="ECO:0008006" key="4">
    <source>
        <dbReference type="Google" id="ProtNLM"/>
    </source>
</evidence>
<dbReference type="Gene3D" id="1.10.10.1320">
    <property type="entry name" value="Anti-sigma factor, zinc-finger domain"/>
    <property type="match status" value="1"/>
</dbReference>